<dbReference type="InterPro" id="IPR039032">
    <property type="entry name" value="Rim-like"/>
</dbReference>
<feature type="compositionally biased region" description="Low complexity" evidence="3">
    <location>
        <begin position="1099"/>
        <end position="1115"/>
    </location>
</feature>
<feature type="region of interest" description="Disordered" evidence="3">
    <location>
        <begin position="1138"/>
        <end position="1187"/>
    </location>
</feature>
<feature type="domain" description="C2" evidence="4">
    <location>
        <begin position="1002"/>
        <end position="1141"/>
    </location>
</feature>
<feature type="region of interest" description="Disordered" evidence="3">
    <location>
        <begin position="253"/>
        <end position="275"/>
    </location>
</feature>
<dbReference type="CDD" id="cd06714">
    <property type="entry name" value="PDZ_RIM-like"/>
    <property type="match status" value="1"/>
</dbReference>
<dbReference type="Pfam" id="PF00595">
    <property type="entry name" value="PDZ"/>
    <property type="match status" value="1"/>
</dbReference>
<evidence type="ECO:0000313" key="7">
    <source>
        <dbReference type="EMBL" id="CAF3944472.1"/>
    </source>
</evidence>
<evidence type="ECO:0000259" key="4">
    <source>
        <dbReference type="PROSITE" id="PS50004"/>
    </source>
</evidence>
<feature type="region of interest" description="Disordered" evidence="3">
    <location>
        <begin position="1099"/>
        <end position="1121"/>
    </location>
</feature>
<dbReference type="InterPro" id="IPR001478">
    <property type="entry name" value="PDZ"/>
</dbReference>
<sequence length="1609" mass="182075">MHPQAAGSTGAPLRTSSPDFSSLSHEELEQLELVLQKHVFLENEQKQRLSGLRRTMVHLQQTIQNDQQRSRTFSLTANHNFSPVSQSPPLLTSSDIVQCYICLGIIEFETNNFNLSPPILCADCHRPVCRRCGNYTSPEFTSPHHAIHLENQNHASKWRCRMCIVRREVVRKSGTWNTTEDDVPNHSPVRLLQKLAAYRSSITPTSLSSSSSPQNERHSSILTESTNFFTRLWRPSPRPSPPSPILLATHENRSSSFDQIPEPTSMPVDGSSNLSSSSNMFNRRMSFIRDVSLKNSSSNQNCPLSSSMIIQSPCPMLPLQTQPTTSSTITDPSMEDTASEPQFDTHSDMLSQSLETNIDDSNPRSVDDQDDDQNFRQKSLTYDERHRKLSSISKPIRPLAVQLSSSPIRISEQTHHDSVLSRETSTDISMGMDFSSVSMLTELSQNSSSAEPLLTENESMFKDKPLNDNNDCRQTSRSSLKNSDSWARKRALLHRGHQWTKTFEKEVLIKTNDNHATMKHPYSNNMQSLPSSINKSLIETNHEENSSFCQTPVLIYSETNSPSHTPYVFSGRRKSSRRLPNIPSSSNCQRNSLTNDTITDDLTLTSSSHSSTEYSYQPLLENSLGNYSNRSKSIDSESSLKFRSSQAKLLHAHQTQNANSIDISNLARKKSSLTVNHTLIQQRSIDYPCIVRKTQDLSDIVRTRMLYSKINKQQQQQQGNSFSISLEREHVPKVPRKIIIRQDNSIEIALSHPPKLRRNTLSEDYYGYNPELDYNLTQTGSGSSTLGLPISSSMSGAASGDRRKTIETCENIFLHAEESSKLRTRTPPSNPHRILLHRDKNDTSIRTNGLGMRIVGGQECEDGSLGCFVTNILHGGPADVQGNIEVGDQILEFNGNSLIDSTYEEVRMLQDQCGDIVQLVVQHNNIRLQISGGQALSSMEISRHFETVPRLSSSITRKRRNLPPLPSPLSSSFPKQPKRQLYETVETLEVPNVKELKPILINRGRLLAQIWHDIDDMKLALTVIQAGNLPLRPNGDLPYAHISGKMLFEDRGFDMFETKIIHSSNPSFNETFVFHEVEAVDTLHLEIFLWDKKNNMPNDNNNKPITTANNNNSSSDDSDDFIGMVQLPLSEANLEDEPRWYELRDRQTRKPSTTSVTFKSSSAESSESFRKMPPLLKSSKRHERTKSSADLLIRALNRSATTATAKHEIACESLPTKRKHSVTQLLNHSPNRRNSQRVSIAGLLAPSIMISKNSNDNNEDEDDEDDDEHENNQQQHERRQSLIAIQSEKIKRQISKGLSKLFDVHARRCSQSTPKSIPQSPTRRLTTQTSISMDQEDENFLLPVITNDNLITNNINKSPRHSIISTTQQDEHQPSSTRSIPLQQMPIGQLMLPYIPSSRHSSISGSRKSSATSYCESDEDIDRYFTLTEQQQEQLNENSNFQTHIAGPGQVTPRNYENMINDFIHMGQIQLGLLVTKGLLEIDIICARGLQRVIDDTNIHGTSIIDNPPDTYVKTYLRTGTRRVQKRKTQTIKTSYNPDYHAKLKYNACNVMGRRLQVTVWQRARKFEKNQCIGEAFIQLDNLTLTQLTLAWYKLFREKLVESEFYDSS</sequence>
<reference evidence="6" key="1">
    <citation type="submission" date="2021-02" db="EMBL/GenBank/DDBJ databases">
        <authorList>
            <person name="Nowell W R."/>
        </authorList>
    </citation>
    <scope>NUCLEOTIDE SEQUENCE</scope>
</reference>
<dbReference type="Pfam" id="PF00168">
    <property type="entry name" value="C2"/>
    <property type="match status" value="2"/>
</dbReference>
<feature type="compositionally biased region" description="Acidic residues" evidence="3">
    <location>
        <begin position="1257"/>
        <end position="1269"/>
    </location>
</feature>
<comment type="caution">
    <text evidence="6">The sequence shown here is derived from an EMBL/GenBank/DDBJ whole genome shotgun (WGS) entry which is preliminary data.</text>
</comment>
<dbReference type="Gene3D" id="2.30.42.10">
    <property type="match status" value="1"/>
</dbReference>
<dbReference type="SMART" id="SM00239">
    <property type="entry name" value="C2"/>
    <property type="match status" value="2"/>
</dbReference>
<feature type="compositionally biased region" description="Polar residues" evidence="3">
    <location>
        <begin position="339"/>
        <end position="360"/>
    </location>
</feature>
<dbReference type="InterPro" id="IPR000008">
    <property type="entry name" value="C2_dom"/>
</dbReference>
<evidence type="ECO:0000256" key="2">
    <source>
        <dbReference type="ARBA" id="ARBA00034103"/>
    </source>
</evidence>
<evidence type="ECO:0000256" key="3">
    <source>
        <dbReference type="SAM" id="MobiDB-lite"/>
    </source>
</evidence>
<feature type="region of interest" description="Disordered" evidence="3">
    <location>
        <begin position="1"/>
        <end position="21"/>
    </location>
</feature>
<accession>A0A816QR72</accession>
<dbReference type="SUPFAM" id="SSF50156">
    <property type="entry name" value="PDZ domain-like"/>
    <property type="match status" value="1"/>
</dbReference>
<dbReference type="EMBL" id="CAJOBG010001614">
    <property type="protein sequence ID" value="CAF3944472.1"/>
    <property type="molecule type" value="Genomic_DNA"/>
</dbReference>
<dbReference type="GO" id="GO:0042391">
    <property type="term" value="P:regulation of membrane potential"/>
    <property type="evidence" value="ECO:0007669"/>
    <property type="project" value="TreeGrafter"/>
</dbReference>
<comment type="subcellular location">
    <subcellularLocation>
        <location evidence="2">Synapse</location>
    </subcellularLocation>
</comment>
<dbReference type="EMBL" id="CAJNRF010004906">
    <property type="protein sequence ID" value="CAF2065267.1"/>
    <property type="molecule type" value="Genomic_DNA"/>
</dbReference>
<dbReference type="SUPFAM" id="SSF49562">
    <property type="entry name" value="C2 domain (Calcium/lipid-binding domain, CaLB)"/>
    <property type="match status" value="2"/>
</dbReference>
<dbReference type="GO" id="GO:0050806">
    <property type="term" value="P:positive regulation of synaptic transmission"/>
    <property type="evidence" value="ECO:0007669"/>
    <property type="project" value="TreeGrafter"/>
</dbReference>
<feature type="domain" description="C2" evidence="4">
    <location>
        <begin position="1465"/>
        <end position="1593"/>
    </location>
</feature>
<feature type="compositionally biased region" description="Polar residues" evidence="3">
    <location>
        <begin position="319"/>
        <end position="331"/>
    </location>
</feature>
<feature type="compositionally biased region" description="Polar residues" evidence="3">
    <location>
        <begin position="1150"/>
        <end position="1159"/>
    </location>
</feature>
<gene>
    <name evidence="7" type="ORF">OVN521_LOCUS11868</name>
    <name evidence="6" type="ORF">WKI299_LOCUS12915</name>
</gene>
<protein>
    <submittedName>
        <fullName evidence="6">Uncharacterized protein</fullName>
    </submittedName>
</protein>
<evidence type="ECO:0000313" key="8">
    <source>
        <dbReference type="Proteomes" id="UP000663856"/>
    </source>
</evidence>
<dbReference type="PANTHER" id="PTHR12157:SF24">
    <property type="entry name" value="FIFE, ISOFORM D"/>
    <property type="match status" value="1"/>
</dbReference>
<dbReference type="GO" id="GO:0042734">
    <property type="term" value="C:presynaptic membrane"/>
    <property type="evidence" value="ECO:0007669"/>
    <property type="project" value="TreeGrafter"/>
</dbReference>
<dbReference type="GO" id="GO:0048791">
    <property type="term" value="P:calcium ion-regulated exocytosis of neurotransmitter"/>
    <property type="evidence" value="ECO:0007669"/>
    <property type="project" value="TreeGrafter"/>
</dbReference>
<evidence type="ECO:0000259" key="5">
    <source>
        <dbReference type="PROSITE" id="PS50106"/>
    </source>
</evidence>
<feature type="region of interest" description="Disordered" evidence="3">
    <location>
        <begin position="1212"/>
        <end position="1280"/>
    </location>
</feature>
<dbReference type="PROSITE" id="PS50106">
    <property type="entry name" value="PDZ"/>
    <property type="match status" value="1"/>
</dbReference>
<feature type="domain" description="PDZ" evidence="5">
    <location>
        <begin position="833"/>
        <end position="925"/>
    </location>
</feature>
<dbReference type="Proteomes" id="UP000663866">
    <property type="component" value="Unassembled WGS sequence"/>
</dbReference>
<dbReference type="SMART" id="SM00228">
    <property type="entry name" value="PDZ"/>
    <property type="match status" value="1"/>
</dbReference>
<dbReference type="SUPFAM" id="SSF57903">
    <property type="entry name" value="FYVE/PHD zinc finger"/>
    <property type="match status" value="1"/>
</dbReference>
<evidence type="ECO:0000256" key="1">
    <source>
        <dbReference type="ARBA" id="ARBA00023018"/>
    </source>
</evidence>
<feature type="region of interest" description="Disordered" evidence="3">
    <location>
        <begin position="461"/>
        <end position="484"/>
    </location>
</feature>
<dbReference type="InterPro" id="IPR036034">
    <property type="entry name" value="PDZ_sf"/>
</dbReference>
<feature type="compositionally biased region" description="Basic and acidic residues" evidence="3">
    <location>
        <begin position="1138"/>
        <end position="1148"/>
    </location>
</feature>
<dbReference type="Proteomes" id="UP000663856">
    <property type="component" value="Unassembled WGS sequence"/>
</dbReference>
<dbReference type="InterPro" id="IPR013083">
    <property type="entry name" value="Znf_RING/FYVE/PHD"/>
</dbReference>
<dbReference type="GO" id="GO:0044325">
    <property type="term" value="F:transmembrane transporter binding"/>
    <property type="evidence" value="ECO:0007669"/>
    <property type="project" value="TreeGrafter"/>
</dbReference>
<feature type="region of interest" description="Disordered" evidence="3">
    <location>
        <begin position="561"/>
        <end position="594"/>
    </location>
</feature>
<keyword evidence="9" id="KW-1185">Reference proteome</keyword>
<dbReference type="InterPro" id="IPR035892">
    <property type="entry name" value="C2_domain_sf"/>
</dbReference>
<feature type="region of interest" description="Disordered" evidence="3">
    <location>
        <begin position="315"/>
        <end position="389"/>
    </location>
</feature>
<dbReference type="GO" id="GO:0048167">
    <property type="term" value="P:regulation of synaptic plasticity"/>
    <property type="evidence" value="ECO:0007669"/>
    <property type="project" value="TreeGrafter"/>
</dbReference>
<evidence type="ECO:0000313" key="6">
    <source>
        <dbReference type="EMBL" id="CAF2065267.1"/>
    </source>
</evidence>
<evidence type="ECO:0000313" key="9">
    <source>
        <dbReference type="Proteomes" id="UP000663866"/>
    </source>
</evidence>
<dbReference type="PROSITE" id="PS50004">
    <property type="entry name" value="C2"/>
    <property type="match status" value="2"/>
</dbReference>
<dbReference type="InterPro" id="IPR011011">
    <property type="entry name" value="Znf_FYVE_PHD"/>
</dbReference>
<dbReference type="GO" id="GO:0031267">
    <property type="term" value="F:small GTPase binding"/>
    <property type="evidence" value="ECO:0007669"/>
    <property type="project" value="InterPro"/>
</dbReference>
<feature type="compositionally biased region" description="Polar residues" evidence="3">
    <location>
        <begin position="582"/>
        <end position="591"/>
    </location>
</feature>
<organism evidence="6 8">
    <name type="scientific">Rotaria magnacalcarata</name>
    <dbReference type="NCBI Taxonomy" id="392030"/>
    <lineage>
        <taxon>Eukaryota</taxon>
        <taxon>Metazoa</taxon>
        <taxon>Spiralia</taxon>
        <taxon>Gnathifera</taxon>
        <taxon>Rotifera</taxon>
        <taxon>Eurotatoria</taxon>
        <taxon>Bdelloidea</taxon>
        <taxon>Philodinida</taxon>
        <taxon>Philodinidae</taxon>
        <taxon>Rotaria</taxon>
    </lineage>
</organism>
<dbReference type="GO" id="GO:0048788">
    <property type="term" value="C:cytoskeleton of presynaptic active zone"/>
    <property type="evidence" value="ECO:0007669"/>
    <property type="project" value="TreeGrafter"/>
</dbReference>
<dbReference type="Gene3D" id="3.30.40.10">
    <property type="entry name" value="Zinc/RING finger domain, C3HC4 (zinc finger)"/>
    <property type="match status" value="1"/>
</dbReference>
<keyword evidence="1" id="KW-0770">Synapse</keyword>
<dbReference type="Gene3D" id="2.60.40.150">
    <property type="entry name" value="C2 domain"/>
    <property type="match status" value="2"/>
</dbReference>
<dbReference type="PANTHER" id="PTHR12157">
    <property type="entry name" value="REGULATING SYNAPTIC MEMBRANE EXOCYTOSIS PROTEIN"/>
    <property type="match status" value="1"/>
</dbReference>
<name>A0A816QR72_9BILA</name>
<proteinExistence type="predicted"/>
<feature type="region of interest" description="Disordered" evidence="3">
    <location>
        <begin position="958"/>
        <end position="977"/>
    </location>
</feature>
<feature type="compositionally biased region" description="Polar residues" evidence="3">
    <location>
        <begin position="467"/>
        <end position="484"/>
    </location>
</feature>